<gene>
    <name evidence="1" type="ORF">ACFQ1Q_10295</name>
</gene>
<dbReference type="InterPro" id="IPR012505">
    <property type="entry name" value="YbbR"/>
</dbReference>
<dbReference type="PANTHER" id="PTHR37804:SF1">
    <property type="entry name" value="CDAA REGULATORY PROTEIN CDAR"/>
    <property type="match status" value="1"/>
</dbReference>
<dbReference type="Pfam" id="PF07949">
    <property type="entry name" value="YbbR"/>
    <property type="match status" value="1"/>
</dbReference>
<keyword evidence="2" id="KW-1185">Reference proteome</keyword>
<dbReference type="Proteomes" id="UP001597013">
    <property type="component" value="Unassembled WGS sequence"/>
</dbReference>
<dbReference type="Gene3D" id="2.170.120.40">
    <property type="entry name" value="YbbR-like domain"/>
    <property type="match status" value="1"/>
</dbReference>
<name>A0ABW3N7G9_9FLAO</name>
<dbReference type="Gene3D" id="2.170.120.30">
    <property type="match status" value="1"/>
</dbReference>
<comment type="caution">
    <text evidence="1">The sequence shown here is derived from an EMBL/GenBank/DDBJ whole genome shotgun (WGS) entry which is preliminary data.</text>
</comment>
<sequence>MYNLDDNVVVLNDSLLSAKVVLEAKGFILFNYLFSPSETITIDAQSDVSKKGNRLFWDIENRKYELKQVFGKSVNILSVKPDTLFIDFDVLASKNIPVEIEKNISFTEGFDLIKDLKLSQDSVKIIGSKTLIDKISSIKTKSLILKDVNSNINQTIAISNDNKNLKIVPETLEVTAVVKRFTEGKVLLPIKKINVPENTNIKIFPKQVELIYYVDIESYKSIKPEDFEVVADFSKISDSDQNSLNLEIKKVSDKVKNARLFQNSIEFIISK</sequence>
<protein>
    <submittedName>
        <fullName evidence="1">CdaR family protein</fullName>
    </submittedName>
</protein>
<accession>A0ABW3N7G9</accession>
<evidence type="ECO:0000313" key="1">
    <source>
        <dbReference type="EMBL" id="MFD1063634.1"/>
    </source>
</evidence>
<reference evidence="2" key="1">
    <citation type="journal article" date="2019" name="Int. J. Syst. Evol. Microbiol.">
        <title>The Global Catalogue of Microorganisms (GCM) 10K type strain sequencing project: providing services to taxonomists for standard genome sequencing and annotation.</title>
        <authorList>
            <consortium name="The Broad Institute Genomics Platform"/>
            <consortium name="The Broad Institute Genome Sequencing Center for Infectious Disease"/>
            <person name="Wu L."/>
            <person name="Ma J."/>
        </authorList>
    </citation>
    <scope>NUCLEOTIDE SEQUENCE [LARGE SCALE GENOMIC DNA]</scope>
    <source>
        <strain evidence="2">CCUG 62215</strain>
    </source>
</reference>
<evidence type="ECO:0000313" key="2">
    <source>
        <dbReference type="Proteomes" id="UP001597013"/>
    </source>
</evidence>
<organism evidence="1 2">
    <name type="scientific">Winogradskyella litorisediminis</name>
    <dbReference type="NCBI Taxonomy" id="1156618"/>
    <lineage>
        <taxon>Bacteria</taxon>
        <taxon>Pseudomonadati</taxon>
        <taxon>Bacteroidota</taxon>
        <taxon>Flavobacteriia</taxon>
        <taxon>Flavobacteriales</taxon>
        <taxon>Flavobacteriaceae</taxon>
        <taxon>Winogradskyella</taxon>
    </lineage>
</organism>
<dbReference type="PANTHER" id="PTHR37804">
    <property type="entry name" value="CDAA REGULATORY PROTEIN CDAR"/>
    <property type="match status" value="1"/>
</dbReference>
<proteinExistence type="predicted"/>
<dbReference type="InterPro" id="IPR053154">
    <property type="entry name" value="c-di-AMP_regulator"/>
</dbReference>
<dbReference type="EMBL" id="JBHTJL010000012">
    <property type="protein sequence ID" value="MFD1063634.1"/>
    <property type="molecule type" value="Genomic_DNA"/>
</dbReference>